<gene>
    <name evidence="1" type="ORF">BW425_09340</name>
</gene>
<protein>
    <submittedName>
        <fullName evidence="1">Uncharacterized protein</fullName>
    </submittedName>
</protein>
<evidence type="ECO:0000313" key="1">
    <source>
        <dbReference type="EMBL" id="OUM49007.1"/>
    </source>
</evidence>
<organism evidence="1 2">
    <name type="scientific">Bacillus pseudomycoides</name>
    <dbReference type="NCBI Taxonomy" id="64104"/>
    <lineage>
        <taxon>Bacteria</taxon>
        <taxon>Bacillati</taxon>
        <taxon>Bacillota</taxon>
        <taxon>Bacilli</taxon>
        <taxon>Bacillales</taxon>
        <taxon>Bacillaceae</taxon>
        <taxon>Bacillus</taxon>
        <taxon>Bacillus cereus group</taxon>
    </lineage>
</organism>
<name>A0A1Y3MEZ8_9BACI</name>
<dbReference type="Proteomes" id="UP000195321">
    <property type="component" value="Unassembled WGS sequence"/>
</dbReference>
<dbReference type="AlphaFoldDB" id="A0A1Y3MEZ8"/>
<sequence length="85" mass="9710">MEKMKVEFEVKGFGEEELVNVDGAYKSIEIARVNGLSKDTTLGELESILQAMFDEVEKDYENPPQFTGRITIRAKKENAEIKYYG</sequence>
<comment type="caution">
    <text evidence="1">The sequence shown here is derived from an EMBL/GenBank/DDBJ whole genome shotgun (WGS) entry which is preliminary data.</text>
</comment>
<dbReference type="RefSeq" id="WP_077295161.1">
    <property type="nucleotide sequence ID" value="NZ_CP189809.1"/>
</dbReference>
<evidence type="ECO:0000313" key="2">
    <source>
        <dbReference type="Proteomes" id="UP000195321"/>
    </source>
</evidence>
<proteinExistence type="predicted"/>
<accession>A0A1Y3MEZ8</accession>
<reference evidence="1 2" key="1">
    <citation type="submission" date="2017-02" db="EMBL/GenBank/DDBJ databases">
        <title>Bacillus pseudomycoides isolate FSL K6-0042.</title>
        <authorList>
            <person name="Kovac J."/>
        </authorList>
    </citation>
    <scope>NUCLEOTIDE SEQUENCE [LARGE SCALE GENOMIC DNA]</scope>
    <source>
        <strain evidence="1 2">FSL K6-0042</strain>
    </source>
</reference>
<dbReference type="EMBL" id="MWPX01000008">
    <property type="protein sequence ID" value="OUM49007.1"/>
    <property type="molecule type" value="Genomic_DNA"/>
</dbReference>